<dbReference type="PRINTS" id="PR00039">
    <property type="entry name" value="HTHLYSR"/>
</dbReference>
<dbReference type="RefSeq" id="WP_157844024.1">
    <property type="nucleotide sequence ID" value="NZ_FMWG01000023.1"/>
</dbReference>
<evidence type="ECO:0000313" key="6">
    <source>
        <dbReference type="EMBL" id="SCZ74198.1"/>
    </source>
</evidence>
<dbReference type="SUPFAM" id="SSF46785">
    <property type="entry name" value="Winged helix' DNA-binding domain"/>
    <property type="match status" value="1"/>
</dbReference>
<dbReference type="STRING" id="1156985.SAMN04488118_1235"/>
<dbReference type="InterPro" id="IPR036390">
    <property type="entry name" value="WH_DNA-bd_sf"/>
</dbReference>
<dbReference type="AlphaFoldDB" id="A0A1G5RJZ3"/>
<comment type="similarity">
    <text evidence="1">Belongs to the LysR transcriptional regulatory family.</text>
</comment>
<evidence type="ECO:0000256" key="3">
    <source>
        <dbReference type="ARBA" id="ARBA00023125"/>
    </source>
</evidence>
<dbReference type="OrthoDB" id="7260751at2"/>
<evidence type="ECO:0000256" key="4">
    <source>
        <dbReference type="ARBA" id="ARBA00023163"/>
    </source>
</evidence>
<accession>A0A1G5RJZ3</accession>
<dbReference type="PANTHER" id="PTHR30427:SF1">
    <property type="entry name" value="TRANSCRIPTIONAL ACTIVATOR PROTEIN LYSR"/>
    <property type="match status" value="1"/>
</dbReference>
<protein>
    <submittedName>
        <fullName evidence="6">DNA-binding transcriptional regulator, LysR family</fullName>
    </submittedName>
</protein>
<dbReference type="GO" id="GO:0010628">
    <property type="term" value="P:positive regulation of gene expression"/>
    <property type="evidence" value="ECO:0007669"/>
    <property type="project" value="TreeGrafter"/>
</dbReference>
<dbReference type="Pfam" id="PF00126">
    <property type="entry name" value="HTH_1"/>
    <property type="match status" value="1"/>
</dbReference>
<gene>
    <name evidence="6" type="ORF">SAMN04488118_1235</name>
</gene>
<dbReference type="EMBL" id="FMWG01000023">
    <property type="protein sequence ID" value="SCZ74198.1"/>
    <property type="molecule type" value="Genomic_DNA"/>
</dbReference>
<keyword evidence="7" id="KW-1185">Reference proteome</keyword>
<dbReference type="FunFam" id="1.10.10.10:FF:000001">
    <property type="entry name" value="LysR family transcriptional regulator"/>
    <property type="match status" value="1"/>
</dbReference>
<dbReference type="Gene3D" id="3.40.190.290">
    <property type="match status" value="1"/>
</dbReference>
<dbReference type="Gene3D" id="1.10.10.10">
    <property type="entry name" value="Winged helix-like DNA-binding domain superfamily/Winged helix DNA-binding domain"/>
    <property type="match status" value="1"/>
</dbReference>
<feature type="domain" description="HTH lysR-type" evidence="5">
    <location>
        <begin position="4"/>
        <end position="61"/>
    </location>
</feature>
<evidence type="ECO:0000259" key="5">
    <source>
        <dbReference type="PROSITE" id="PS50931"/>
    </source>
</evidence>
<dbReference type="InterPro" id="IPR005119">
    <property type="entry name" value="LysR_subst-bd"/>
</dbReference>
<evidence type="ECO:0000256" key="1">
    <source>
        <dbReference type="ARBA" id="ARBA00009437"/>
    </source>
</evidence>
<dbReference type="SUPFAM" id="SSF53850">
    <property type="entry name" value="Periplasmic binding protein-like II"/>
    <property type="match status" value="1"/>
</dbReference>
<organism evidence="6 7">
    <name type="scientific">Epibacterium ulvae</name>
    <dbReference type="NCBI Taxonomy" id="1156985"/>
    <lineage>
        <taxon>Bacteria</taxon>
        <taxon>Pseudomonadati</taxon>
        <taxon>Pseudomonadota</taxon>
        <taxon>Alphaproteobacteria</taxon>
        <taxon>Rhodobacterales</taxon>
        <taxon>Roseobacteraceae</taxon>
        <taxon>Epibacterium</taxon>
    </lineage>
</organism>
<keyword evidence="4" id="KW-0804">Transcription</keyword>
<dbReference type="GO" id="GO:0003700">
    <property type="term" value="F:DNA-binding transcription factor activity"/>
    <property type="evidence" value="ECO:0007669"/>
    <property type="project" value="InterPro"/>
</dbReference>
<dbReference type="InterPro" id="IPR036388">
    <property type="entry name" value="WH-like_DNA-bd_sf"/>
</dbReference>
<keyword evidence="2" id="KW-0805">Transcription regulation</keyword>
<name>A0A1G5RJZ3_9RHOB</name>
<dbReference type="Pfam" id="PF03466">
    <property type="entry name" value="LysR_substrate"/>
    <property type="match status" value="1"/>
</dbReference>
<keyword evidence="3 6" id="KW-0238">DNA-binding</keyword>
<dbReference type="PANTHER" id="PTHR30427">
    <property type="entry name" value="TRANSCRIPTIONAL ACTIVATOR PROTEIN LYSR"/>
    <property type="match status" value="1"/>
</dbReference>
<reference evidence="6 7" key="1">
    <citation type="submission" date="2016-10" db="EMBL/GenBank/DDBJ databases">
        <authorList>
            <person name="de Groot N.N."/>
        </authorList>
    </citation>
    <scope>NUCLEOTIDE SEQUENCE [LARGE SCALE GENOMIC DNA]</scope>
    <source>
        <strain evidence="6 7">U95</strain>
    </source>
</reference>
<dbReference type="PROSITE" id="PS50931">
    <property type="entry name" value="HTH_LYSR"/>
    <property type="match status" value="1"/>
</dbReference>
<dbReference type="GO" id="GO:0043565">
    <property type="term" value="F:sequence-specific DNA binding"/>
    <property type="evidence" value="ECO:0007669"/>
    <property type="project" value="TreeGrafter"/>
</dbReference>
<proteinExistence type="inferred from homology"/>
<evidence type="ECO:0000313" key="7">
    <source>
        <dbReference type="Proteomes" id="UP000198767"/>
    </source>
</evidence>
<dbReference type="InterPro" id="IPR000847">
    <property type="entry name" value="LysR_HTH_N"/>
</dbReference>
<sequence length="303" mass="33441">MRKPSLRQLEAFKAFVENGSVSKAADALYVSQPAVSKLLNNFEEDIGMELLDRSSNRPVVTEMGMRVYEEIDRILSGVDQIGQAIASIRAKERSLITVGVMPGFPPSILSRASQIAREQRPDISISYVVRSSEFISHGILSRKMDLGIIARDLDHPQVDTNLFINEEMVAILSEEHPLVERDIVDIADLQGQHFISFTQGSVSRQLIDKALAQAGVEPDVVLQATTAPNCCAFVADGMGLCVVPPFFAEDYLDQVVHRPFNPSLSVRIQSVRPVDGRERKGANLVLSALEAARDERKFEPLAD</sequence>
<evidence type="ECO:0000256" key="2">
    <source>
        <dbReference type="ARBA" id="ARBA00023015"/>
    </source>
</evidence>
<dbReference type="Proteomes" id="UP000198767">
    <property type="component" value="Unassembled WGS sequence"/>
</dbReference>